<evidence type="ECO:0000256" key="1">
    <source>
        <dbReference type="ARBA" id="ARBA00022527"/>
    </source>
</evidence>
<dbReference type="SMART" id="SM00220">
    <property type="entry name" value="S_TKc"/>
    <property type="match status" value="1"/>
</dbReference>
<evidence type="ECO:0000259" key="5">
    <source>
        <dbReference type="PROSITE" id="PS50011"/>
    </source>
</evidence>
<dbReference type="Proteomes" id="UP000604046">
    <property type="component" value="Unassembled WGS sequence"/>
</dbReference>
<feature type="binding site" evidence="4">
    <location>
        <position position="885"/>
    </location>
    <ligand>
        <name>ATP</name>
        <dbReference type="ChEBI" id="CHEBI:30616"/>
    </ligand>
</feature>
<dbReference type="InterPro" id="IPR017441">
    <property type="entry name" value="Protein_kinase_ATP_BS"/>
</dbReference>
<dbReference type="GO" id="GO:0005524">
    <property type="term" value="F:ATP binding"/>
    <property type="evidence" value="ECO:0007669"/>
    <property type="project" value="UniProtKB-UniRule"/>
</dbReference>
<dbReference type="InterPro" id="IPR051681">
    <property type="entry name" value="Ser/Thr_Kinases-Pseudokinases"/>
</dbReference>
<evidence type="ECO:0000256" key="4">
    <source>
        <dbReference type="PROSITE-ProRule" id="PRU10141"/>
    </source>
</evidence>
<dbReference type="InterPro" id="IPR001245">
    <property type="entry name" value="Ser-Thr/Tyr_kinase_cat_dom"/>
</dbReference>
<evidence type="ECO:0000256" key="3">
    <source>
        <dbReference type="ARBA" id="ARBA00022840"/>
    </source>
</evidence>
<protein>
    <submittedName>
        <fullName evidence="6">STY17 protein</fullName>
    </submittedName>
</protein>
<comment type="caution">
    <text evidence="6">The sequence shown here is derived from an EMBL/GenBank/DDBJ whole genome shotgun (WGS) entry which is preliminary data.</text>
</comment>
<reference evidence="6" key="1">
    <citation type="submission" date="2021-02" db="EMBL/GenBank/DDBJ databases">
        <authorList>
            <person name="Dougan E. K."/>
            <person name="Rhodes N."/>
            <person name="Thang M."/>
            <person name="Chan C."/>
        </authorList>
    </citation>
    <scope>NUCLEOTIDE SEQUENCE</scope>
</reference>
<dbReference type="AlphaFoldDB" id="A0A812TV03"/>
<keyword evidence="1" id="KW-0723">Serine/threonine-protein kinase</keyword>
<dbReference type="PROSITE" id="PS50011">
    <property type="entry name" value="PROTEIN_KINASE_DOM"/>
    <property type="match status" value="1"/>
</dbReference>
<keyword evidence="3 4" id="KW-0067">ATP-binding</keyword>
<accession>A0A812TV03</accession>
<sequence length="1181" mass="126579">MASADLLQMYRQVREEVAEAAATKLPRESFSTQKGFTWADVLRSVDCDTEDKQAVCVVSTMATIVTSQVVTKEDTCDFIVRVREPGGEEGAPIIIGVVSDVPSGFQYLPIGHPKLPNSIGICAYPGGGQKVHDGKTQGSVPGIKSGDTLKIQVQRGSNVSIWHGSTQVLGFQVVGDGAFRCAASLSSKGQHVEILDRQGQDASAAALRQLMEADPAAAALMAGLAGLMGQPGDDAASRLPVEKYSQSKGFTFVDALQSVDCDARDKVATCTISRTATMVTSQVLTNEDHCDFLLRVVRAGGDADGPLVFGVVDDVPTGFGIRPVGDRAFQPSIGACCARDAGFIITGGEKKGSFPGVRDGELVKVCVSPGSKVSLLKGDDSFSFTVGGNGKFRIGVTFTSKGQQAEIVDVPVAGGEKAMKVGYVIDMPTLNDPRLESMRTKFSREAMADCCNQVATVVKVSKRCVRTSINGKEFWWDIELFPSTVRRCCHEGCDLSEMVTSKAGHCCDVCLVRIPDGAHIKRCNKHDYDVCRYCQGLIDTPEVGSKVIRGPSWKWMDQDGTAYNEGVCTSLLEECDGWIAVKWAGDTDESSYRYRVSTYYQDVWPAKRNGLVGQTPVQEPKESDSGELRRKLLSMLKDVADALPKASLPSDVYSAPSGFTFAAGHVPEVTLEKGKKDARAERENPLHWASLVTEQVVESSTSAPAVFTLQIKALPLAAKGIFAWGLCTEAAMNFQRHLPGASQFKGSIGCVVTPAGQAILHEDDIKGKFGEVSVGDVVGARVHNGKCEFLHQGRVIHAVGIGGRFRFAVCLGAVGQHVCIIQGDPGRNGGSIPLGLLDSKMAKIVPTVDLGPNGLRYSEQDKLGEGGFGVVFRGNLWGTDVVVKKMRQEAMSQELEQNFEKEVQALAALRHNNLVTFMAINVAQLLIVTEFCELGDLKKYLTQGSGVSCSVNDRRLLMLDVSKGMAFIAGRGMVHRDLKPENVLISNPGPVAKVGDFGLVLALAQCSSESGAAGTMLYMAPEAFLGEVSEKSDVYSFSLVLGFTFGIKELDLELFTGMMPRMLLAQLMQDAGPVHQLIIERIRDGKRPQIPQTMPKQIAALVAAAWDPDVANRPTFVSICELLTQPLADSIPSQAVARPVTPPVIQIVTEEAAAGRSAEGRNRIADGASKEEGAACCCTAM</sequence>
<dbReference type="InterPro" id="IPR010606">
    <property type="entry name" value="Mib_Herc2"/>
</dbReference>
<dbReference type="EMBL" id="CAJNDS010002609">
    <property type="protein sequence ID" value="CAE7543684.1"/>
    <property type="molecule type" value="Genomic_DNA"/>
</dbReference>
<dbReference type="PROSITE" id="PS00108">
    <property type="entry name" value="PROTEIN_KINASE_ST"/>
    <property type="match status" value="1"/>
</dbReference>
<dbReference type="GO" id="GO:0004842">
    <property type="term" value="F:ubiquitin-protein transferase activity"/>
    <property type="evidence" value="ECO:0007669"/>
    <property type="project" value="InterPro"/>
</dbReference>
<dbReference type="InterPro" id="IPR037252">
    <property type="entry name" value="Mib_Herc2_sf"/>
</dbReference>
<dbReference type="SUPFAM" id="SSF159034">
    <property type="entry name" value="Mib/herc2 domain-like"/>
    <property type="match status" value="1"/>
</dbReference>
<keyword evidence="7" id="KW-1185">Reference proteome</keyword>
<dbReference type="Pfam" id="PF06701">
    <property type="entry name" value="MIB_HERC2"/>
    <property type="match status" value="1"/>
</dbReference>
<name>A0A812TV03_9DINO</name>
<dbReference type="Pfam" id="PF07714">
    <property type="entry name" value="PK_Tyr_Ser-Thr"/>
    <property type="match status" value="1"/>
</dbReference>
<evidence type="ECO:0000256" key="2">
    <source>
        <dbReference type="ARBA" id="ARBA00022741"/>
    </source>
</evidence>
<dbReference type="GO" id="GO:0016567">
    <property type="term" value="P:protein ubiquitination"/>
    <property type="evidence" value="ECO:0007669"/>
    <property type="project" value="InterPro"/>
</dbReference>
<evidence type="ECO:0000313" key="6">
    <source>
        <dbReference type="EMBL" id="CAE7543684.1"/>
    </source>
</evidence>
<evidence type="ECO:0000313" key="7">
    <source>
        <dbReference type="Proteomes" id="UP000604046"/>
    </source>
</evidence>
<dbReference type="PANTHER" id="PTHR44329:SF289">
    <property type="entry name" value="SERINE_THREONINE-PROTEIN KINASE VIK"/>
    <property type="match status" value="1"/>
</dbReference>
<dbReference type="OrthoDB" id="411682at2759"/>
<gene>
    <name evidence="6" type="primary">STY17</name>
    <name evidence="6" type="ORF">SNAT2548_LOCUS30489</name>
</gene>
<dbReference type="SUPFAM" id="SSF56112">
    <property type="entry name" value="Protein kinase-like (PK-like)"/>
    <property type="match status" value="1"/>
</dbReference>
<dbReference type="Gene3D" id="2.30.30.40">
    <property type="entry name" value="SH3 Domains"/>
    <property type="match status" value="1"/>
</dbReference>
<dbReference type="InterPro" id="IPR008271">
    <property type="entry name" value="Ser/Thr_kinase_AS"/>
</dbReference>
<keyword evidence="1" id="KW-0808">Transferase</keyword>
<dbReference type="GO" id="GO:0004674">
    <property type="term" value="F:protein serine/threonine kinase activity"/>
    <property type="evidence" value="ECO:0007669"/>
    <property type="project" value="UniProtKB-KW"/>
</dbReference>
<feature type="domain" description="Protein kinase" evidence="5">
    <location>
        <begin position="857"/>
        <end position="1128"/>
    </location>
</feature>
<dbReference type="PANTHER" id="PTHR44329">
    <property type="entry name" value="SERINE/THREONINE-PROTEIN KINASE TNNI3K-RELATED"/>
    <property type="match status" value="1"/>
</dbReference>
<dbReference type="PROSITE" id="PS00107">
    <property type="entry name" value="PROTEIN_KINASE_ATP"/>
    <property type="match status" value="1"/>
</dbReference>
<organism evidence="6 7">
    <name type="scientific">Symbiodinium natans</name>
    <dbReference type="NCBI Taxonomy" id="878477"/>
    <lineage>
        <taxon>Eukaryota</taxon>
        <taxon>Sar</taxon>
        <taxon>Alveolata</taxon>
        <taxon>Dinophyceae</taxon>
        <taxon>Suessiales</taxon>
        <taxon>Symbiodiniaceae</taxon>
        <taxon>Symbiodinium</taxon>
    </lineage>
</organism>
<dbReference type="Gene3D" id="1.10.510.10">
    <property type="entry name" value="Transferase(Phosphotransferase) domain 1"/>
    <property type="match status" value="1"/>
</dbReference>
<keyword evidence="2 4" id="KW-0547">Nucleotide-binding</keyword>
<dbReference type="InterPro" id="IPR000719">
    <property type="entry name" value="Prot_kinase_dom"/>
</dbReference>
<keyword evidence="1" id="KW-0418">Kinase</keyword>
<proteinExistence type="predicted"/>
<dbReference type="InterPro" id="IPR011009">
    <property type="entry name" value="Kinase-like_dom_sf"/>
</dbReference>
<dbReference type="GO" id="GO:0046872">
    <property type="term" value="F:metal ion binding"/>
    <property type="evidence" value="ECO:0007669"/>
    <property type="project" value="InterPro"/>
</dbReference>